<evidence type="ECO:0000256" key="2">
    <source>
        <dbReference type="ARBA" id="ARBA00022527"/>
    </source>
</evidence>
<feature type="domain" description="Protein kinase" evidence="9">
    <location>
        <begin position="3"/>
        <end position="270"/>
    </location>
</feature>
<keyword evidence="5 10" id="KW-0418">Kinase</keyword>
<dbReference type="InterPro" id="IPR000719">
    <property type="entry name" value="Prot_kinase_dom"/>
</dbReference>
<evidence type="ECO:0000256" key="3">
    <source>
        <dbReference type="ARBA" id="ARBA00022679"/>
    </source>
</evidence>
<dbReference type="GO" id="GO:0000196">
    <property type="term" value="P:cell integrity MAPK cascade"/>
    <property type="evidence" value="ECO:0007669"/>
    <property type="project" value="UniProtKB-ARBA"/>
</dbReference>
<evidence type="ECO:0000256" key="5">
    <source>
        <dbReference type="ARBA" id="ARBA00022777"/>
    </source>
</evidence>
<dbReference type="FunFam" id="1.10.510.10:FF:000182">
    <property type="entry name" value="MAP kinase kinase kinase mkh1"/>
    <property type="match status" value="1"/>
</dbReference>
<feature type="non-terminal residue" evidence="10">
    <location>
        <position position="279"/>
    </location>
</feature>
<dbReference type="Pfam" id="PF00069">
    <property type="entry name" value="Pkinase"/>
    <property type="match status" value="1"/>
</dbReference>
<feature type="non-terminal residue" evidence="10">
    <location>
        <position position="1"/>
    </location>
</feature>
<evidence type="ECO:0000256" key="4">
    <source>
        <dbReference type="ARBA" id="ARBA00022741"/>
    </source>
</evidence>
<dbReference type="InterPro" id="IPR008271">
    <property type="entry name" value="Ser/Thr_kinase_AS"/>
</dbReference>
<dbReference type="PROSITE" id="PS50011">
    <property type="entry name" value="PROTEIN_KINASE_DOM"/>
    <property type="match status" value="1"/>
</dbReference>
<keyword evidence="6 7" id="KW-0067">ATP-binding</keyword>
<comment type="similarity">
    <text evidence="1">Belongs to the protein kinase superfamily. STE Ser/Thr protein kinase family. MAP kinase kinase kinase subfamily.</text>
</comment>
<evidence type="ECO:0000256" key="8">
    <source>
        <dbReference type="RuleBase" id="RU000304"/>
    </source>
</evidence>
<dbReference type="SMART" id="SM00220">
    <property type="entry name" value="S_TKc"/>
    <property type="match status" value="1"/>
</dbReference>
<keyword evidence="4 7" id="KW-0547">Nucleotide-binding</keyword>
<organism evidence="10 11">
    <name type="scientific">Crucibulum laeve</name>
    <dbReference type="NCBI Taxonomy" id="68775"/>
    <lineage>
        <taxon>Eukaryota</taxon>
        <taxon>Fungi</taxon>
        <taxon>Dikarya</taxon>
        <taxon>Basidiomycota</taxon>
        <taxon>Agaricomycotina</taxon>
        <taxon>Agaricomycetes</taxon>
        <taxon>Agaricomycetidae</taxon>
        <taxon>Agaricales</taxon>
        <taxon>Agaricineae</taxon>
        <taxon>Nidulariaceae</taxon>
        <taxon>Crucibulum</taxon>
    </lineage>
</organism>
<dbReference type="GO" id="GO:0005524">
    <property type="term" value="F:ATP binding"/>
    <property type="evidence" value="ECO:0007669"/>
    <property type="project" value="UniProtKB-UniRule"/>
</dbReference>
<evidence type="ECO:0000259" key="9">
    <source>
        <dbReference type="PROSITE" id="PS50011"/>
    </source>
</evidence>
<name>A0A5C3M7G3_9AGAR</name>
<evidence type="ECO:0000256" key="7">
    <source>
        <dbReference type="PROSITE-ProRule" id="PRU10141"/>
    </source>
</evidence>
<dbReference type="AlphaFoldDB" id="A0A5C3M7G3"/>
<dbReference type="InterPro" id="IPR050538">
    <property type="entry name" value="MAP_kinase_kinase_kinase"/>
</dbReference>
<keyword evidence="11" id="KW-1185">Reference proteome</keyword>
<evidence type="ECO:0000313" key="10">
    <source>
        <dbReference type="EMBL" id="TFK41240.1"/>
    </source>
</evidence>
<dbReference type="Proteomes" id="UP000308652">
    <property type="component" value="Unassembled WGS sequence"/>
</dbReference>
<dbReference type="GO" id="GO:0004709">
    <property type="term" value="F:MAP kinase kinase kinase activity"/>
    <property type="evidence" value="ECO:0007669"/>
    <property type="project" value="UniProtKB-ARBA"/>
</dbReference>
<evidence type="ECO:0000313" key="11">
    <source>
        <dbReference type="Proteomes" id="UP000308652"/>
    </source>
</evidence>
<proteinExistence type="inferred from homology"/>
<dbReference type="PROSITE" id="PS00107">
    <property type="entry name" value="PROTEIN_KINASE_ATP"/>
    <property type="match status" value="1"/>
</dbReference>
<dbReference type="OrthoDB" id="266718at2759"/>
<dbReference type="InterPro" id="IPR001245">
    <property type="entry name" value="Ser-Thr/Tyr_kinase_cat_dom"/>
</dbReference>
<evidence type="ECO:0000256" key="1">
    <source>
        <dbReference type="ARBA" id="ARBA00006529"/>
    </source>
</evidence>
<dbReference type="PANTHER" id="PTHR48016">
    <property type="entry name" value="MAP KINASE KINASE KINASE SSK2-RELATED-RELATED"/>
    <property type="match status" value="1"/>
</dbReference>
<sequence>FKWIRGELIGKGSYGRVYVALNATTGEVMAVKQVELTRIANDRNSRQLEVVEALKFESDTLRDLDHPNIVQYLGYEENQETLSIFLEYVPGGTIASCLRNHGRFREDVTKSFTFQILDGLEYLHSKQILHRDLKADNILLEESGTCKISDFGISKKAEKINEGRAFTAMKGTVYWMAPEVVSTDSSKGYDRKVDIWSVGCVVLEMWSGKRPWSGEEVLPVMMKLVNNKLPPPIPPDVILSESARDFREQCFYADPARRPSAAVLQKHPYLRLPSGWVFQ</sequence>
<evidence type="ECO:0000256" key="6">
    <source>
        <dbReference type="ARBA" id="ARBA00022840"/>
    </source>
</evidence>
<dbReference type="InterPro" id="IPR011009">
    <property type="entry name" value="Kinase-like_dom_sf"/>
</dbReference>
<dbReference type="PANTHER" id="PTHR48016:SF48">
    <property type="entry name" value="SERINE_THREONINE-PROTEIN KINASE BCK1_SLK1_SSP31"/>
    <property type="match status" value="1"/>
</dbReference>
<dbReference type="PROSITE" id="PS00108">
    <property type="entry name" value="PROTEIN_KINASE_ST"/>
    <property type="match status" value="1"/>
</dbReference>
<keyword evidence="2 8" id="KW-0723">Serine/threonine-protein kinase</keyword>
<accession>A0A5C3M7G3</accession>
<gene>
    <name evidence="10" type="ORF">BDQ12DRAFT_590412</name>
</gene>
<protein>
    <submittedName>
        <fullName evidence="10">Kinase-like domain-containing protein</fullName>
    </submittedName>
</protein>
<dbReference type="SUPFAM" id="SSF56112">
    <property type="entry name" value="Protein kinase-like (PK-like)"/>
    <property type="match status" value="1"/>
</dbReference>
<dbReference type="Gene3D" id="1.10.510.10">
    <property type="entry name" value="Transferase(Phosphotransferase) domain 1"/>
    <property type="match status" value="1"/>
</dbReference>
<dbReference type="FunFam" id="3.30.200.20:FF:000387">
    <property type="entry name" value="Serine/threonine-protein kinase STE11"/>
    <property type="match status" value="1"/>
</dbReference>
<dbReference type="EMBL" id="ML213595">
    <property type="protein sequence ID" value="TFK41240.1"/>
    <property type="molecule type" value="Genomic_DNA"/>
</dbReference>
<dbReference type="STRING" id="68775.A0A5C3M7G3"/>
<keyword evidence="3" id="KW-0808">Transferase</keyword>
<dbReference type="PRINTS" id="PR00109">
    <property type="entry name" value="TYRKINASE"/>
</dbReference>
<dbReference type="InterPro" id="IPR017441">
    <property type="entry name" value="Protein_kinase_ATP_BS"/>
</dbReference>
<feature type="binding site" evidence="7">
    <location>
        <position position="32"/>
    </location>
    <ligand>
        <name>ATP</name>
        <dbReference type="ChEBI" id="CHEBI:30616"/>
    </ligand>
</feature>
<reference evidence="10 11" key="1">
    <citation type="journal article" date="2019" name="Nat. Ecol. Evol.">
        <title>Megaphylogeny resolves global patterns of mushroom evolution.</title>
        <authorList>
            <person name="Varga T."/>
            <person name="Krizsan K."/>
            <person name="Foldi C."/>
            <person name="Dima B."/>
            <person name="Sanchez-Garcia M."/>
            <person name="Sanchez-Ramirez S."/>
            <person name="Szollosi G.J."/>
            <person name="Szarkandi J.G."/>
            <person name="Papp V."/>
            <person name="Albert L."/>
            <person name="Andreopoulos W."/>
            <person name="Angelini C."/>
            <person name="Antonin V."/>
            <person name="Barry K.W."/>
            <person name="Bougher N.L."/>
            <person name="Buchanan P."/>
            <person name="Buyck B."/>
            <person name="Bense V."/>
            <person name="Catcheside P."/>
            <person name="Chovatia M."/>
            <person name="Cooper J."/>
            <person name="Damon W."/>
            <person name="Desjardin D."/>
            <person name="Finy P."/>
            <person name="Geml J."/>
            <person name="Haridas S."/>
            <person name="Hughes K."/>
            <person name="Justo A."/>
            <person name="Karasinski D."/>
            <person name="Kautmanova I."/>
            <person name="Kiss B."/>
            <person name="Kocsube S."/>
            <person name="Kotiranta H."/>
            <person name="LaButti K.M."/>
            <person name="Lechner B.E."/>
            <person name="Liimatainen K."/>
            <person name="Lipzen A."/>
            <person name="Lukacs Z."/>
            <person name="Mihaltcheva S."/>
            <person name="Morgado L.N."/>
            <person name="Niskanen T."/>
            <person name="Noordeloos M.E."/>
            <person name="Ohm R.A."/>
            <person name="Ortiz-Santana B."/>
            <person name="Ovrebo C."/>
            <person name="Racz N."/>
            <person name="Riley R."/>
            <person name="Savchenko A."/>
            <person name="Shiryaev A."/>
            <person name="Soop K."/>
            <person name="Spirin V."/>
            <person name="Szebenyi C."/>
            <person name="Tomsovsky M."/>
            <person name="Tulloss R.E."/>
            <person name="Uehling J."/>
            <person name="Grigoriev I.V."/>
            <person name="Vagvolgyi C."/>
            <person name="Papp T."/>
            <person name="Martin F.M."/>
            <person name="Miettinen O."/>
            <person name="Hibbett D.S."/>
            <person name="Nagy L.G."/>
        </authorList>
    </citation>
    <scope>NUCLEOTIDE SEQUENCE [LARGE SCALE GENOMIC DNA]</scope>
    <source>
        <strain evidence="10 11">CBS 166.37</strain>
    </source>
</reference>